<dbReference type="Gene3D" id="3.90.228.20">
    <property type="match status" value="2"/>
</dbReference>
<dbReference type="InterPro" id="IPR013035">
    <property type="entry name" value="PEP_carboxykinase_C"/>
</dbReference>
<dbReference type="EMBL" id="UOEY01000067">
    <property type="protein sequence ID" value="VAW39037.1"/>
    <property type="molecule type" value="Genomic_DNA"/>
</dbReference>
<keyword evidence="8" id="KW-0808">Transferase</keyword>
<sequence>MTTIGFEQEELDFAGPLRLAAKLTLAANNETINEPRRLYDLALAQPNVTQLWRPVKNPAVFGLPPDAKQLLWNHGNPVGRTTKARHFWHEADAEEQKRLAGLAREAALGLQAGGSFSCRAYSGLDPEFCVGLHFVGNRNYPLAALSFLLNFQALVTPDHEAFYQASEPLGCPDLLMVYDPDWRHSEYPHGLVIIDREDKTIFVLGLPYFGEIKKGFLTLIWHAAIHERVPGTELRRFLPIHGAICVINGKTVIIIALSGSGKSSLSRHAESIAHDDAFVVSMVTGRVIVLEPTFFNKTDGDELGDETTERGLVFYNMGLVETGRGLDVVPGDRLVANGRVIQERPANSVNGYDKVDIVSLVMKDDTLPPVSLINDPALFVAFGASLMTKRSLAESLKNLADQFKLVIEPFAQPFRAWRLNTECRMFQLFLELFRPQTVILNTGDFLGEDISLTLSRDRILPTLTGGELEFTPWRIIPGKMVSLPRKGSFGGGYDRRFVPKISDPAYVDRFVSRMQSRIDFLTAARKQQEIHADFVDPLLRVRIALDEFLQRDPIAGDFSWTDADLARLHEHRTNRA</sequence>
<protein>
    <recommendedName>
        <fullName evidence="3">phosphoenolpyruvate carboxykinase (ATP)</fullName>
        <ecNumber evidence="3">4.1.1.49</ecNumber>
    </recommendedName>
</protein>
<comment type="pathway">
    <text evidence="1">Carbohydrate biosynthesis; gluconeogenesis.</text>
</comment>
<reference evidence="8" key="1">
    <citation type="submission" date="2018-06" db="EMBL/GenBank/DDBJ databases">
        <authorList>
            <person name="Zhirakovskaya E."/>
        </authorList>
    </citation>
    <scope>NUCLEOTIDE SEQUENCE</scope>
</reference>
<evidence type="ECO:0000313" key="8">
    <source>
        <dbReference type="EMBL" id="VAW39037.1"/>
    </source>
</evidence>
<keyword evidence="5" id="KW-0067">ATP-binding</keyword>
<proteinExistence type="inferred from homology"/>
<dbReference type="AlphaFoldDB" id="A0A3B0VKY9"/>
<comment type="similarity">
    <text evidence="2">Belongs to the phosphoenolpyruvate carboxykinase (ATP) family.</text>
</comment>
<dbReference type="GO" id="GO:0016301">
    <property type="term" value="F:kinase activity"/>
    <property type="evidence" value="ECO:0007669"/>
    <property type="project" value="UniProtKB-KW"/>
</dbReference>
<evidence type="ECO:0000256" key="2">
    <source>
        <dbReference type="ARBA" id="ARBA00006052"/>
    </source>
</evidence>
<evidence type="ECO:0000256" key="6">
    <source>
        <dbReference type="ARBA" id="ARBA00023239"/>
    </source>
</evidence>
<organism evidence="8">
    <name type="scientific">hydrothermal vent metagenome</name>
    <dbReference type="NCBI Taxonomy" id="652676"/>
    <lineage>
        <taxon>unclassified sequences</taxon>
        <taxon>metagenomes</taxon>
        <taxon>ecological metagenomes</taxon>
    </lineage>
</organism>
<keyword evidence="6 8" id="KW-0456">Lyase</keyword>
<dbReference type="Gene3D" id="3.40.449.10">
    <property type="entry name" value="Phosphoenolpyruvate Carboxykinase, domain 1"/>
    <property type="match status" value="1"/>
</dbReference>
<dbReference type="InterPro" id="IPR001272">
    <property type="entry name" value="PEP_carboxykinase_ATP"/>
</dbReference>
<dbReference type="InterPro" id="IPR008210">
    <property type="entry name" value="PEP_carboxykinase_N"/>
</dbReference>
<comment type="catalytic activity">
    <reaction evidence="7">
        <text>oxaloacetate + ATP = phosphoenolpyruvate + ADP + CO2</text>
        <dbReference type="Rhea" id="RHEA:18617"/>
        <dbReference type="ChEBI" id="CHEBI:16452"/>
        <dbReference type="ChEBI" id="CHEBI:16526"/>
        <dbReference type="ChEBI" id="CHEBI:30616"/>
        <dbReference type="ChEBI" id="CHEBI:58702"/>
        <dbReference type="ChEBI" id="CHEBI:456216"/>
        <dbReference type="EC" id="4.1.1.49"/>
    </reaction>
</comment>
<dbReference type="Pfam" id="PF01293">
    <property type="entry name" value="PEPCK_ATP"/>
    <property type="match status" value="1"/>
</dbReference>
<dbReference type="SUPFAM" id="SSF68923">
    <property type="entry name" value="PEP carboxykinase N-terminal domain"/>
    <property type="match status" value="1"/>
</dbReference>
<keyword evidence="8" id="KW-0418">Kinase</keyword>
<accession>A0A3B0VKY9</accession>
<gene>
    <name evidence="8" type="ORF">MNBD_DELTA04-1009</name>
</gene>
<evidence type="ECO:0000256" key="5">
    <source>
        <dbReference type="ARBA" id="ARBA00022840"/>
    </source>
</evidence>
<evidence type="ECO:0000256" key="7">
    <source>
        <dbReference type="ARBA" id="ARBA00047371"/>
    </source>
</evidence>
<name>A0A3B0VKY9_9ZZZZ</name>
<keyword evidence="4" id="KW-0547">Nucleotide-binding</keyword>
<dbReference type="GO" id="GO:0005524">
    <property type="term" value="F:ATP binding"/>
    <property type="evidence" value="ECO:0007669"/>
    <property type="project" value="UniProtKB-KW"/>
</dbReference>
<dbReference type="UniPathway" id="UPA00138"/>
<dbReference type="SUPFAM" id="SSF53795">
    <property type="entry name" value="PEP carboxykinase-like"/>
    <property type="match status" value="1"/>
</dbReference>
<dbReference type="GO" id="GO:0006094">
    <property type="term" value="P:gluconeogenesis"/>
    <property type="evidence" value="ECO:0007669"/>
    <property type="project" value="UniProtKB-UniPathway"/>
</dbReference>
<dbReference type="EC" id="4.1.1.49" evidence="3"/>
<evidence type="ECO:0000256" key="4">
    <source>
        <dbReference type="ARBA" id="ARBA00022741"/>
    </source>
</evidence>
<keyword evidence="8" id="KW-0670">Pyruvate</keyword>
<evidence type="ECO:0000256" key="1">
    <source>
        <dbReference type="ARBA" id="ARBA00004742"/>
    </source>
</evidence>
<evidence type="ECO:0000256" key="3">
    <source>
        <dbReference type="ARBA" id="ARBA00012363"/>
    </source>
</evidence>
<dbReference type="GO" id="GO:0004612">
    <property type="term" value="F:phosphoenolpyruvate carboxykinase (ATP) activity"/>
    <property type="evidence" value="ECO:0007669"/>
    <property type="project" value="UniProtKB-EC"/>
</dbReference>